<protein>
    <submittedName>
        <fullName evidence="2">Uncharacterized protein</fullName>
    </submittedName>
</protein>
<dbReference type="EMBL" id="KL648535">
    <property type="protein sequence ID" value="KEY69155.1"/>
    <property type="molecule type" value="Genomic_DNA"/>
</dbReference>
<sequence length="403" mass="44679">MASHGRDTTPSSPRMPYMPPAPRLGAWQDNWEPYPARKSSRLSQRTANKTPSPPASPVRQSSSTTVSPTRSPQKKSQRTATSSSRAQAKKAAEAAANTAEAHMLPTPSKTPRKAPHADQVRQIASVARSLFAQSPLPESPLPKKMRNKKYSGMSMESFKAEDVEEDIDIFIDAENRSTRYSVPKKDASQNNPFRVTAIPSESTPRRSKRRKVLIPGEGVVPVEEAVKRSDGRVMVFRGRKVWSSYEDGALRSDLSSVSRKLFQTKSADLADEEDEAETDVEHPELTDVEEAESTEVEEAESLDDPQTPAEPLIGTIRTPKAPKFAPVSPPDTRRTTRFANKLSRELSSKEKTDKGRPFDSWQRVKETKEAPSLKRQASDLTAASPKRLRARKYGDDVTQATSQ</sequence>
<name>A0A084AV26_STACB</name>
<evidence type="ECO:0000313" key="2">
    <source>
        <dbReference type="EMBL" id="KEY69155.1"/>
    </source>
</evidence>
<organism evidence="2 3">
    <name type="scientific">Stachybotrys chartarum (strain CBS 109288 / IBT 7711)</name>
    <name type="common">Toxic black mold</name>
    <name type="synonym">Stilbospora chartarum</name>
    <dbReference type="NCBI Taxonomy" id="1280523"/>
    <lineage>
        <taxon>Eukaryota</taxon>
        <taxon>Fungi</taxon>
        <taxon>Dikarya</taxon>
        <taxon>Ascomycota</taxon>
        <taxon>Pezizomycotina</taxon>
        <taxon>Sordariomycetes</taxon>
        <taxon>Hypocreomycetidae</taxon>
        <taxon>Hypocreales</taxon>
        <taxon>Stachybotryaceae</taxon>
        <taxon>Stachybotrys</taxon>
    </lineage>
</organism>
<feature type="region of interest" description="Disordered" evidence="1">
    <location>
        <begin position="1"/>
        <end position="148"/>
    </location>
</feature>
<keyword evidence="3" id="KW-1185">Reference proteome</keyword>
<dbReference type="OrthoDB" id="5398515at2759"/>
<dbReference type="Proteomes" id="UP000028045">
    <property type="component" value="Unassembled WGS sequence"/>
</dbReference>
<dbReference type="AlphaFoldDB" id="A0A084AV26"/>
<proteinExistence type="predicted"/>
<evidence type="ECO:0000313" key="3">
    <source>
        <dbReference type="Proteomes" id="UP000028045"/>
    </source>
</evidence>
<feature type="compositionally biased region" description="Low complexity" evidence="1">
    <location>
        <begin position="57"/>
        <end position="71"/>
    </location>
</feature>
<feature type="compositionally biased region" description="Basic and acidic residues" evidence="1">
    <location>
        <begin position="342"/>
        <end position="372"/>
    </location>
</feature>
<dbReference type="HOGENOM" id="CLU_038380_1_0_1"/>
<feature type="compositionally biased region" description="Acidic residues" evidence="1">
    <location>
        <begin position="269"/>
        <end position="278"/>
    </location>
</feature>
<accession>A0A084AV26</accession>
<feature type="compositionally biased region" description="Polar residues" evidence="1">
    <location>
        <begin position="41"/>
        <end position="50"/>
    </location>
</feature>
<gene>
    <name evidence="2" type="ORF">S7711_04937</name>
</gene>
<feature type="compositionally biased region" description="Acidic residues" evidence="1">
    <location>
        <begin position="286"/>
        <end position="303"/>
    </location>
</feature>
<evidence type="ECO:0000256" key="1">
    <source>
        <dbReference type="SAM" id="MobiDB-lite"/>
    </source>
</evidence>
<reference evidence="2 3" key="1">
    <citation type="journal article" date="2014" name="BMC Genomics">
        <title>Comparative genome sequencing reveals chemotype-specific gene clusters in the toxigenic black mold Stachybotrys.</title>
        <authorList>
            <person name="Semeiks J."/>
            <person name="Borek D."/>
            <person name="Otwinowski Z."/>
            <person name="Grishin N.V."/>
        </authorList>
    </citation>
    <scope>NUCLEOTIDE SEQUENCE [LARGE SCALE GENOMIC DNA]</scope>
    <source>
        <strain evidence="3">CBS 109288 / IBT 7711</strain>
    </source>
</reference>
<feature type="region of interest" description="Disordered" evidence="1">
    <location>
        <begin position="265"/>
        <end position="403"/>
    </location>
</feature>
<feature type="region of interest" description="Disordered" evidence="1">
    <location>
        <begin position="181"/>
        <end position="212"/>
    </location>
</feature>